<dbReference type="SUPFAM" id="SSF52172">
    <property type="entry name" value="CheY-like"/>
    <property type="match status" value="1"/>
</dbReference>
<dbReference type="PANTHER" id="PTHR44591">
    <property type="entry name" value="STRESS RESPONSE REGULATOR PROTEIN 1"/>
    <property type="match status" value="1"/>
</dbReference>
<evidence type="ECO:0000256" key="1">
    <source>
        <dbReference type="ARBA" id="ARBA00022553"/>
    </source>
</evidence>
<evidence type="ECO:0000313" key="8">
    <source>
        <dbReference type="Proteomes" id="UP000742786"/>
    </source>
</evidence>
<keyword evidence="4" id="KW-0804">Transcription</keyword>
<dbReference type="FunFam" id="3.40.50.2300:FF:000018">
    <property type="entry name" value="DNA-binding transcriptional regulator NtrC"/>
    <property type="match status" value="1"/>
</dbReference>
<keyword evidence="3" id="KW-0805">Transcription regulation</keyword>
<keyword evidence="1 5" id="KW-0597">Phosphoprotein</keyword>
<dbReference type="CDD" id="cd17536">
    <property type="entry name" value="REC_YesN-like"/>
    <property type="match status" value="1"/>
</dbReference>
<dbReference type="InterPro" id="IPR001789">
    <property type="entry name" value="Sig_transdc_resp-reg_receiver"/>
</dbReference>
<dbReference type="InterPro" id="IPR011006">
    <property type="entry name" value="CheY-like_superfamily"/>
</dbReference>
<dbReference type="PROSITE" id="PS50110">
    <property type="entry name" value="RESPONSE_REGULATORY"/>
    <property type="match status" value="1"/>
</dbReference>
<dbReference type="InterPro" id="IPR050595">
    <property type="entry name" value="Bact_response_regulator"/>
</dbReference>
<evidence type="ECO:0000256" key="5">
    <source>
        <dbReference type="PROSITE-ProRule" id="PRU00169"/>
    </source>
</evidence>
<dbReference type="EMBL" id="CAJQUM010000001">
    <property type="protein sequence ID" value="CAG4882702.1"/>
    <property type="molecule type" value="Genomic_DNA"/>
</dbReference>
<comment type="caution">
    <text evidence="7">The sequence shown here is derived from an EMBL/GenBank/DDBJ whole genome shotgun (WGS) entry which is preliminary data.</text>
</comment>
<dbReference type="Gene3D" id="3.40.50.2300">
    <property type="match status" value="1"/>
</dbReference>
<evidence type="ECO:0000256" key="4">
    <source>
        <dbReference type="ARBA" id="ARBA00023163"/>
    </source>
</evidence>
<gene>
    <name evidence="7" type="ORF">GTOL_10584</name>
</gene>
<dbReference type="AlphaFoldDB" id="A0A916J2C4"/>
<keyword evidence="2" id="KW-0902">Two-component regulatory system</keyword>
<evidence type="ECO:0000313" key="7">
    <source>
        <dbReference type="EMBL" id="CAG4882702.1"/>
    </source>
</evidence>
<name>A0A916J2C4_9PROT</name>
<evidence type="ECO:0000259" key="6">
    <source>
        <dbReference type="PROSITE" id="PS50110"/>
    </source>
</evidence>
<feature type="modified residue" description="4-aspartylphosphate" evidence="5">
    <location>
        <position position="74"/>
    </location>
</feature>
<dbReference type="GO" id="GO:0000160">
    <property type="term" value="P:phosphorelay signal transduction system"/>
    <property type="evidence" value="ECO:0007669"/>
    <property type="project" value="UniProtKB-KW"/>
</dbReference>
<organism evidence="7 8">
    <name type="scientific">Georgfuchsia toluolica</name>
    <dbReference type="NCBI Taxonomy" id="424218"/>
    <lineage>
        <taxon>Bacteria</taxon>
        <taxon>Pseudomonadati</taxon>
        <taxon>Pseudomonadota</taxon>
        <taxon>Betaproteobacteria</taxon>
        <taxon>Nitrosomonadales</taxon>
        <taxon>Sterolibacteriaceae</taxon>
        <taxon>Georgfuchsia</taxon>
    </lineage>
</organism>
<evidence type="ECO:0000256" key="3">
    <source>
        <dbReference type="ARBA" id="ARBA00023015"/>
    </source>
</evidence>
<accession>A0A916J2C4</accession>
<proteinExistence type="predicted"/>
<keyword evidence="8" id="KW-1185">Reference proteome</keyword>
<dbReference type="Pfam" id="PF00072">
    <property type="entry name" value="Response_reg"/>
    <property type="match status" value="1"/>
</dbReference>
<dbReference type="SMART" id="SM00448">
    <property type="entry name" value="REC"/>
    <property type="match status" value="1"/>
</dbReference>
<sequence>MHIVEQIGCQTNSTQQVANMSEKTKVLVVDDEEIIHRSYARILAGGNCNVEVAWNGKDALQAMKQRAVDVVLLDMRMPEMDGMAVLKAIKTQWPEIEVVVITGNPSIESAKEAVALGAYDYLAKPVGPDDIIQATNRAMTHKKWALHCEAQSQSTAIH</sequence>
<reference evidence="7" key="1">
    <citation type="submission" date="2021-04" db="EMBL/GenBank/DDBJ databases">
        <authorList>
            <person name="Hornung B."/>
        </authorList>
    </citation>
    <scope>NUCLEOTIDE SEQUENCE</scope>
    <source>
        <strain evidence="7">G5G6</strain>
    </source>
</reference>
<dbReference type="Proteomes" id="UP000742786">
    <property type="component" value="Unassembled WGS sequence"/>
</dbReference>
<dbReference type="PANTHER" id="PTHR44591:SF3">
    <property type="entry name" value="RESPONSE REGULATORY DOMAIN-CONTAINING PROTEIN"/>
    <property type="match status" value="1"/>
</dbReference>
<evidence type="ECO:0000256" key="2">
    <source>
        <dbReference type="ARBA" id="ARBA00023012"/>
    </source>
</evidence>
<protein>
    <recommendedName>
        <fullName evidence="6">Response regulatory domain-containing protein</fullName>
    </recommendedName>
</protein>
<feature type="domain" description="Response regulatory" evidence="6">
    <location>
        <begin position="25"/>
        <end position="139"/>
    </location>
</feature>